<dbReference type="Pfam" id="PF01575">
    <property type="entry name" value="MaoC_dehydratas"/>
    <property type="match status" value="1"/>
</dbReference>
<name>A0ABV5M389_9ACTN</name>
<dbReference type="EMBL" id="JBHMCA010000020">
    <property type="protein sequence ID" value="MFB9443314.1"/>
    <property type="molecule type" value="Genomic_DNA"/>
</dbReference>
<protein>
    <submittedName>
        <fullName evidence="3">MaoC/PaaZ C-terminal domain-containing protein</fullName>
    </submittedName>
</protein>
<dbReference type="RefSeq" id="WP_223103577.1">
    <property type="nucleotide sequence ID" value="NZ_CP061913.1"/>
</dbReference>
<accession>A0ABV5M389</accession>
<dbReference type="Gene3D" id="3.10.129.10">
    <property type="entry name" value="Hotdog Thioesterase"/>
    <property type="match status" value="1"/>
</dbReference>
<proteinExistence type="inferred from homology"/>
<evidence type="ECO:0000256" key="1">
    <source>
        <dbReference type="ARBA" id="ARBA00005254"/>
    </source>
</evidence>
<comment type="similarity">
    <text evidence="1">Belongs to the enoyl-CoA hydratase/isomerase family.</text>
</comment>
<keyword evidence="4" id="KW-1185">Reference proteome</keyword>
<sequence length="120" mass="12086">MTAATHLTVSAADLHRYAACSHDDNPIHLDGAAARAAGLPGRVAHGMLVMGLAVETVARRVGGPARIAACSARFLRPLVVPETGTVPIAVMATAEGAAVHVAVHGPDGLVARVTVTLVDG</sequence>
<dbReference type="PANTHER" id="PTHR43841">
    <property type="entry name" value="3-HYDROXYACYL-THIOESTER DEHYDRATASE HTDX-RELATED"/>
    <property type="match status" value="1"/>
</dbReference>
<organism evidence="3 4">
    <name type="scientific">Dactylosporangium vinaceum</name>
    <dbReference type="NCBI Taxonomy" id="53362"/>
    <lineage>
        <taxon>Bacteria</taxon>
        <taxon>Bacillati</taxon>
        <taxon>Actinomycetota</taxon>
        <taxon>Actinomycetes</taxon>
        <taxon>Micromonosporales</taxon>
        <taxon>Micromonosporaceae</taxon>
        <taxon>Dactylosporangium</taxon>
    </lineage>
</organism>
<dbReference type="Proteomes" id="UP001589608">
    <property type="component" value="Unassembled WGS sequence"/>
</dbReference>
<reference evidence="3 4" key="1">
    <citation type="submission" date="2024-09" db="EMBL/GenBank/DDBJ databases">
        <authorList>
            <person name="Sun Q."/>
            <person name="Mori K."/>
        </authorList>
    </citation>
    <scope>NUCLEOTIDE SEQUENCE [LARGE SCALE GENOMIC DNA]</scope>
    <source>
        <strain evidence="3 4">JCM 3307</strain>
    </source>
</reference>
<gene>
    <name evidence="3" type="ORF">ACFFTR_09480</name>
</gene>
<comment type="caution">
    <text evidence="3">The sequence shown here is derived from an EMBL/GenBank/DDBJ whole genome shotgun (WGS) entry which is preliminary data.</text>
</comment>
<dbReference type="InterPro" id="IPR002539">
    <property type="entry name" value="MaoC-like_dom"/>
</dbReference>
<dbReference type="PANTHER" id="PTHR43841:SF3">
    <property type="entry name" value="(3R)-HYDROXYACYL-ACP DEHYDRATASE SUBUNIT HADB"/>
    <property type="match status" value="1"/>
</dbReference>
<dbReference type="InterPro" id="IPR029069">
    <property type="entry name" value="HotDog_dom_sf"/>
</dbReference>
<dbReference type="SUPFAM" id="SSF54637">
    <property type="entry name" value="Thioesterase/thiol ester dehydrase-isomerase"/>
    <property type="match status" value="1"/>
</dbReference>
<feature type="domain" description="MaoC-like" evidence="2">
    <location>
        <begin position="6"/>
        <end position="99"/>
    </location>
</feature>
<evidence type="ECO:0000313" key="4">
    <source>
        <dbReference type="Proteomes" id="UP001589608"/>
    </source>
</evidence>
<evidence type="ECO:0000313" key="3">
    <source>
        <dbReference type="EMBL" id="MFB9443314.1"/>
    </source>
</evidence>
<evidence type="ECO:0000259" key="2">
    <source>
        <dbReference type="Pfam" id="PF01575"/>
    </source>
</evidence>